<gene>
    <name evidence="2" type="ORF">CVT25_003328</name>
</gene>
<feature type="region of interest" description="Disordered" evidence="1">
    <location>
        <begin position="133"/>
        <end position="163"/>
    </location>
</feature>
<organism evidence="2 3">
    <name type="scientific">Psilocybe cyanescens</name>
    <dbReference type="NCBI Taxonomy" id="93625"/>
    <lineage>
        <taxon>Eukaryota</taxon>
        <taxon>Fungi</taxon>
        <taxon>Dikarya</taxon>
        <taxon>Basidiomycota</taxon>
        <taxon>Agaricomycotina</taxon>
        <taxon>Agaricomycetes</taxon>
        <taxon>Agaricomycetidae</taxon>
        <taxon>Agaricales</taxon>
        <taxon>Agaricineae</taxon>
        <taxon>Strophariaceae</taxon>
        <taxon>Psilocybe</taxon>
    </lineage>
</organism>
<protein>
    <submittedName>
        <fullName evidence="2">Uncharacterized protein</fullName>
    </submittedName>
</protein>
<dbReference type="Proteomes" id="UP000283269">
    <property type="component" value="Unassembled WGS sequence"/>
</dbReference>
<evidence type="ECO:0000256" key="1">
    <source>
        <dbReference type="SAM" id="MobiDB-lite"/>
    </source>
</evidence>
<feature type="non-terminal residue" evidence="2">
    <location>
        <position position="1"/>
    </location>
</feature>
<accession>A0A409X087</accession>
<dbReference type="InParanoid" id="A0A409X087"/>
<comment type="caution">
    <text evidence="2">The sequence shown here is derived from an EMBL/GenBank/DDBJ whole genome shotgun (WGS) entry which is preliminary data.</text>
</comment>
<dbReference type="EMBL" id="NHYD01002925">
    <property type="protein sequence ID" value="PPQ84142.1"/>
    <property type="molecule type" value="Genomic_DNA"/>
</dbReference>
<feature type="compositionally biased region" description="Basic residues" evidence="1">
    <location>
        <begin position="143"/>
        <end position="154"/>
    </location>
</feature>
<dbReference type="AlphaFoldDB" id="A0A409X087"/>
<feature type="region of interest" description="Disordered" evidence="1">
    <location>
        <begin position="59"/>
        <end position="85"/>
    </location>
</feature>
<evidence type="ECO:0000313" key="2">
    <source>
        <dbReference type="EMBL" id="PPQ84142.1"/>
    </source>
</evidence>
<name>A0A409X087_PSICY</name>
<evidence type="ECO:0000313" key="3">
    <source>
        <dbReference type="Proteomes" id="UP000283269"/>
    </source>
</evidence>
<feature type="compositionally biased region" description="Low complexity" evidence="1">
    <location>
        <begin position="73"/>
        <end position="82"/>
    </location>
</feature>
<keyword evidence="3" id="KW-1185">Reference proteome</keyword>
<reference evidence="2 3" key="1">
    <citation type="journal article" date="2018" name="Evol. Lett.">
        <title>Horizontal gene cluster transfer increased hallucinogenic mushroom diversity.</title>
        <authorList>
            <person name="Reynolds H.T."/>
            <person name="Vijayakumar V."/>
            <person name="Gluck-Thaler E."/>
            <person name="Korotkin H.B."/>
            <person name="Matheny P.B."/>
            <person name="Slot J.C."/>
        </authorList>
    </citation>
    <scope>NUCLEOTIDE SEQUENCE [LARGE SCALE GENOMIC DNA]</scope>
    <source>
        <strain evidence="2 3">2631</strain>
    </source>
</reference>
<proteinExistence type="predicted"/>
<sequence length="163" mass="17598">RSSTHPPLIQAPPAHIAAQALPQPQYTDYTPNLQQQQVQLHSPGTPMHLEDSRLLAVFASQSSSPPRSPSPRPAVRSASLRPQSIHSLARRGSPMRFLPAAADEGVFATLELGPNSSGFPCAMVRADIRGLRPAQQPPPIQMRRTHSSSHHASPRHPGALPPH</sequence>